<dbReference type="AlphaFoldDB" id="A0A089X3G6"/>
<dbReference type="HOGENOM" id="CLU_069624_0_0_11"/>
<evidence type="ECO:0000313" key="3">
    <source>
        <dbReference type="EMBL" id="AIR96331.1"/>
    </source>
</evidence>
<dbReference type="Proteomes" id="UP000029482">
    <property type="component" value="Chromosome"/>
</dbReference>
<name>A0A089X3G6_STRGA</name>
<accession>A0A089X3G6</accession>
<reference evidence="4" key="1">
    <citation type="journal article" date="2015" name="J. Biotechnol.">
        <title>Complete genome sequence of the actinobacterium Streptomyces glaucescens GLA.O (DSM 40922) consisting of a linear chromosome and one linear plasmid.</title>
        <authorList>
            <person name="Ortseifen V."/>
            <person name="Winkler A."/>
            <person name="Albersmeier A."/>
            <person name="Wendler S."/>
            <person name="Puhler A."/>
            <person name="Kalinowski J."/>
            <person name="Ruckert C."/>
        </authorList>
    </citation>
    <scope>NUCLEOTIDE SEQUENCE [LARGE SCALE GENOMIC DNA]</scope>
    <source>
        <strain evidence="4">DSM 40922 / GLA O</strain>
    </source>
</reference>
<protein>
    <recommendedName>
        <fullName evidence="5">Vegetative cell wall protein gp1</fullName>
    </recommendedName>
</protein>
<dbReference type="OrthoDB" id="529448at2"/>
<evidence type="ECO:0000256" key="2">
    <source>
        <dbReference type="SAM" id="Phobius"/>
    </source>
</evidence>
<keyword evidence="2" id="KW-1133">Transmembrane helix</keyword>
<evidence type="ECO:0000256" key="1">
    <source>
        <dbReference type="SAM" id="MobiDB-lite"/>
    </source>
</evidence>
<keyword evidence="2" id="KW-0812">Transmembrane</keyword>
<feature type="transmembrane region" description="Helical" evidence="2">
    <location>
        <begin position="212"/>
        <end position="235"/>
    </location>
</feature>
<keyword evidence="2" id="KW-0472">Membrane</keyword>
<organism evidence="3 4">
    <name type="scientific">Streptomyces glaucescens</name>
    <dbReference type="NCBI Taxonomy" id="1907"/>
    <lineage>
        <taxon>Bacteria</taxon>
        <taxon>Bacillati</taxon>
        <taxon>Actinomycetota</taxon>
        <taxon>Actinomycetes</taxon>
        <taxon>Kitasatosporales</taxon>
        <taxon>Streptomycetaceae</taxon>
        <taxon>Streptomyces</taxon>
    </lineage>
</organism>
<dbReference type="KEGG" id="sgu:SGLAU_01515"/>
<keyword evidence="4" id="KW-1185">Reference proteome</keyword>
<dbReference type="RefSeq" id="WP_043497644.1">
    <property type="nucleotide sequence ID" value="NZ_CP009438.1"/>
</dbReference>
<proteinExistence type="predicted"/>
<dbReference type="STRING" id="1907.SGLAU_01515"/>
<gene>
    <name evidence="3" type="ORF">SGLAU_01515</name>
</gene>
<dbReference type="EMBL" id="CP009438">
    <property type="protein sequence ID" value="AIR96331.1"/>
    <property type="molecule type" value="Genomic_DNA"/>
</dbReference>
<evidence type="ECO:0000313" key="4">
    <source>
        <dbReference type="Proteomes" id="UP000029482"/>
    </source>
</evidence>
<sequence length="301" mass="32443">MAPVLDSLSQKLAEKWLSALAVPSLLFVAATAAGAVLGHGSALDRSLLLERFGHWAAQAGRWPALGQIAVVAAVVLAAVAAGTVVRACADGAERIWTGDWPGPARPLADRLTARRRARWQRIETDIGRLREPAAAGLRDEPVRQRLAELAADRDAIALAPPRRPTYTGDRMAGTEARLRHQYGIDLAACWTRLWLVLPEDVRTELRTSRSRVDAAVAGSVWAGCYLLLGCLWWPAAVAAVPTGFVAWRRGRRAVTVHAELVESTVDVYLGRLVDELGVDTSGSPPDPRVGTALNRAARKAR</sequence>
<dbReference type="eggNOG" id="ENOG502ZAT2">
    <property type="taxonomic scope" value="Bacteria"/>
</dbReference>
<feature type="transmembrane region" description="Helical" evidence="2">
    <location>
        <begin position="64"/>
        <end position="85"/>
    </location>
</feature>
<feature type="region of interest" description="Disordered" evidence="1">
    <location>
        <begin position="280"/>
        <end position="301"/>
    </location>
</feature>
<evidence type="ECO:0008006" key="5">
    <source>
        <dbReference type="Google" id="ProtNLM"/>
    </source>
</evidence>